<accession>A0A212JZH8</accession>
<dbReference type="InterPro" id="IPR019707">
    <property type="entry name" value="DUF2582"/>
</dbReference>
<dbReference type="Gene3D" id="1.10.10.10">
    <property type="entry name" value="Winged helix-like DNA-binding domain superfamily/Winged helix DNA-binding domain"/>
    <property type="match status" value="1"/>
</dbReference>
<dbReference type="InterPro" id="IPR036388">
    <property type="entry name" value="WH-like_DNA-bd_sf"/>
</dbReference>
<sequence length="68" mass="7965">MLNNLIGADAGLVWQLLSERGMMTIDDIEKITGYRQMYVYLTLGWLSRENKIHYLEKNDILYVELVTV</sequence>
<protein>
    <submittedName>
        <fullName evidence="1">Uncharacterized protein</fullName>
    </submittedName>
</protein>
<dbReference type="EMBL" id="FLUM01000003">
    <property type="protein sequence ID" value="SBW04823.1"/>
    <property type="molecule type" value="Genomic_DNA"/>
</dbReference>
<proteinExistence type="predicted"/>
<evidence type="ECO:0000313" key="1">
    <source>
        <dbReference type="EMBL" id="SBW04823.1"/>
    </source>
</evidence>
<organism evidence="1">
    <name type="scientific">uncultured Dysgonomonas sp</name>
    <dbReference type="NCBI Taxonomy" id="206096"/>
    <lineage>
        <taxon>Bacteria</taxon>
        <taxon>Pseudomonadati</taxon>
        <taxon>Bacteroidota</taxon>
        <taxon>Bacteroidia</taxon>
        <taxon>Bacteroidales</taxon>
        <taxon>Dysgonomonadaceae</taxon>
        <taxon>Dysgonomonas</taxon>
        <taxon>environmental samples</taxon>
    </lineage>
</organism>
<dbReference type="AlphaFoldDB" id="A0A212JZH8"/>
<reference evidence="1" key="1">
    <citation type="submission" date="2016-04" db="EMBL/GenBank/DDBJ databases">
        <authorList>
            <person name="Evans L.H."/>
            <person name="Alamgir A."/>
            <person name="Owens N."/>
            <person name="Weber N.D."/>
            <person name="Virtaneva K."/>
            <person name="Barbian K."/>
            <person name="Babar A."/>
            <person name="Rosenke K."/>
        </authorList>
    </citation>
    <scope>NUCLEOTIDE SEQUENCE</scope>
    <source>
        <strain evidence="1">86-1</strain>
    </source>
</reference>
<dbReference type="RefSeq" id="WP_296943122.1">
    <property type="nucleotide sequence ID" value="NZ_LT599032.1"/>
</dbReference>
<gene>
    <name evidence="1" type="ORF">KL86DYS1_30943</name>
</gene>
<name>A0A212JZH8_9BACT</name>
<dbReference type="Pfam" id="PF10771">
    <property type="entry name" value="DUF2582"/>
    <property type="match status" value="1"/>
</dbReference>